<keyword evidence="1" id="KW-0732">Signal</keyword>
<protein>
    <submittedName>
        <fullName evidence="2">Uncharacterized protein</fullName>
    </submittedName>
</protein>
<feature type="signal peptide" evidence="1">
    <location>
        <begin position="1"/>
        <end position="21"/>
    </location>
</feature>
<evidence type="ECO:0000313" key="3">
    <source>
        <dbReference type="EMBL" id="KAA1120606.1"/>
    </source>
</evidence>
<dbReference type="AlphaFoldDB" id="A0A5B0PI00"/>
<sequence>MKNSSAQHLLAVCLLVRPILAGQLFTEAGPTLAALDLSKQDPSSSWNGGAPATEAVLGISRPFNILVNELGETRQPRRVRQKLKHHPPEPFTISSPAQHIHRPLKDFDLNHSPPPSPPEQVPIEYLPAEELPLEQGSVADVSAEKAPVEQVKVQHLAEHDPVGNIHEQVPIGNIHEQVPVGYIHEQVPAEQITEQQVPLEQAAQLHPKLDLDLLDMNEPPPKEFSLMISITHWAVVHPVLFIKYHTLFKQQVDFYTSKYAGKLLTKPGETFKDLPIYILRHMEPESDSSRWMILPKIIRLPKQRDPAASQTVQAAKPELKGRIQIPFMINQLLGSLIKGILFAHGAFLREIQCPVEEEIRRHDSLMNWLNELIFSTKNHPPICGEISPADWARVEGRGYTPAQRRLIYYLQGRPEGENLYVDYMALSLIGIWYKRDAPEEWLRHFQGSEYRFWMRMEDSITEVKRVRNWKAGKWIDQGLGEQKPDSKLGNFDLVSLRQVVKLDGSPHSKDKRYSWKVIEHFEPSEVEARVIRGHQRVTELVDLAIGRPMKAIEDARAALQLGSEKSTGQPVWAVRVIGLKGRPYPARGLKRKLIQLFGALRHYHQQLLKFFEEYEIPTIPNAHEAFLDWFTETLRNPPEPTALPLFGYVSEQGGELDATRFNPIQHRVLLFITTHSKALDGTTDVVALLGYWYKNLHPAYWAARFRSEFCFGQAVLLTQMPRSRADTVVRAIGNTRKQLQTDHTNV</sequence>
<dbReference type="EMBL" id="VSWC01000054">
    <property type="protein sequence ID" value="KAA1100234.1"/>
    <property type="molecule type" value="Genomic_DNA"/>
</dbReference>
<organism evidence="2 4">
    <name type="scientific">Puccinia graminis f. sp. tritici</name>
    <dbReference type="NCBI Taxonomy" id="56615"/>
    <lineage>
        <taxon>Eukaryota</taxon>
        <taxon>Fungi</taxon>
        <taxon>Dikarya</taxon>
        <taxon>Basidiomycota</taxon>
        <taxon>Pucciniomycotina</taxon>
        <taxon>Pucciniomycetes</taxon>
        <taxon>Pucciniales</taxon>
        <taxon>Pucciniaceae</taxon>
        <taxon>Puccinia</taxon>
    </lineage>
</organism>
<accession>A0A5B0PI00</accession>
<evidence type="ECO:0000313" key="4">
    <source>
        <dbReference type="Proteomes" id="UP000324748"/>
    </source>
</evidence>
<dbReference type="Proteomes" id="UP000325313">
    <property type="component" value="Unassembled WGS sequence"/>
</dbReference>
<evidence type="ECO:0000313" key="5">
    <source>
        <dbReference type="Proteomes" id="UP000325313"/>
    </source>
</evidence>
<proteinExistence type="predicted"/>
<feature type="chain" id="PRO_5036137794" evidence="1">
    <location>
        <begin position="22"/>
        <end position="746"/>
    </location>
</feature>
<evidence type="ECO:0000256" key="1">
    <source>
        <dbReference type="SAM" id="SignalP"/>
    </source>
</evidence>
<dbReference type="OrthoDB" id="2495815at2759"/>
<evidence type="ECO:0000313" key="2">
    <source>
        <dbReference type="EMBL" id="KAA1100234.1"/>
    </source>
</evidence>
<gene>
    <name evidence="2" type="ORF">PGT21_032169</name>
    <name evidence="3" type="ORF">PGTUg99_008053</name>
</gene>
<reference evidence="4 5" key="1">
    <citation type="submission" date="2019-05" db="EMBL/GenBank/DDBJ databases">
        <title>Emergence of the Ug99 lineage of the wheat stem rust pathogen through somatic hybridization.</title>
        <authorList>
            <person name="Li F."/>
            <person name="Upadhyaya N.M."/>
            <person name="Sperschneider J."/>
            <person name="Matny O."/>
            <person name="Nguyen-Phuc H."/>
            <person name="Mago R."/>
            <person name="Raley C."/>
            <person name="Miller M.E."/>
            <person name="Silverstein K.A.T."/>
            <person name="Henningsen E."/>
            <person name="Hirsch C.D."/>
            <person name="Visser B."/>
            <person name="Pretorius Z.A."/>
            <person name="Steffenson B.J."/>
            <person name="Schwessinger B."/>
            <person name="Dodds P.N."/>
            <person name="Figueroa M."/>
        </authorList>
    </citation>
    <scope>NUCLEOTIDE SEQUENCE [LARGE SCALE GENOMIC DNA]</scope>
    <source>
        <strain evidence="2">21-0</strain>
        <strain evidence="3 5">Ug99</strain>
    </source>
</reference>
<comment type="caution">
    <text evidence="2">The sequence shown here is derived from an EMBL/GenBank/DDBJ whole genome shotgun (WGS) entry which is preliminary data.</text>
</comment>
<dbReference type="EMBL" id="VDEP01000242">
    <property type="protein sequence ID" value="KAA1120606.1"/>
    <property type="molecule type" value="Genomic_DNA"/>
</dbReference>
<keyword evidence="4" id="KW-1185">Reference proteome</keyword>
<dbReference type="Proteomes" id="UP000324748">
    <property type="component" value="Unassembled WGS sequence"/>
</dbReference>
<name>A0A5B0PI00_PUCGR</name>